<sequence>MNRRKRKQPKTDYVALAKEKWSQIDWHAYLQKINLKQIDWQQWNRQRLSACWQRLPKLHQRALMVLVPVVLILMLVPVPEPKPQTEPESQRIELNINTTGLSEQSGQTASDAARQDAAKRTSGEIWKEYTVKKGDTLAQVFRNIGLPMADLNALVQVEGSDKPLSQIKVGQLIRFKLEADGQLDMLQLEKSSGAVMFFRLSSGGFGRSK</sequence>
<dbReference type="InterPro" id="IPR007340">
    <property type="entry name" value="LysM_Opacity-associatedA"/>
</dbReference>
<dbReference type="Proteomes" id="UP000016570">
    <property type="component" value="Unassembled WGS sequence"/>
</dbReference>
<dbReference type="Pfam" id="PF08525">
    <property type="entry name" value="OapA_N"/>
    <property type="match status" value="1"/>
</dbReference>
<keyword evidence="1" id="KW-0472">Membrane</keyword>
<keyword evidence="4" id="KW-1185">Reference proteome</keyword>
<dbReference type="EMBL" id="BATJ01000004">
    <property type="protein sequence ID" value="GAD66468.1"/>
    <property type="molecule type" value="Genomic_DNA"/>
</dbReference>
<name>U3BII0_VIBPR</name>
<reference evidence="3 4" key="1">
    <citation type="submission" date="2013-09" db="EMBL/GenBank/DDBJ databases">
        <title>Whole genome shotgun sequence of Vibrio proteolyticus NBRC 13287.</title>
        <authorList>
            <person name="Isaki S."/>
            <person name="Hosoyama A."/>
            <person name="Numata M."/>
            <person name="Hashimoto M."/>
            <person name="Hosoyama Y."/>
            <person name="Tsuchikane K."/>
            <person name="Noguchi M."/>
            <person name="Hirakata S."/>
            <person name="Ichikawa N."/>
            <person name="Ohji S."/>
            <person name="Yamazoe A."/>
            <person name="Fujita N."/>
        </authorList>
    </citation>
    <scope>NUCLEOTIDE SEQUENCE [LARGE SCALE GENOMIC DNA]</scope>
    <source>
        <strain evidence="3 4">NBRC 13287</strain>
    </source>
</reference>
<dbReference type="eggNOG" id="COG3061">
    <property type="taxonomic scope" value="Bacteria"/>
</dbReference>
<keyword evidence="1" id="KW-1133">Transmembrane helix</keyword>
<feature type="transmembrane region" description="Helical" evidence="1">
    <location>
        <begin position="62"/>
        <end position="79"/>
    </location>
</feature>
<dbReference type="STRING" id="1219065.VPR01S_04_00730"/>
<dbReference type="GO" id="GO:0042834">
    <property type="term" value="F:peptidoglycan binding"/>
    <property type="evidence" value="ECO:0007669"/>
    <property type="project" value="InterPro"/>
</dbReference>
<dbReference type="CDD" id="cd00118">
    <property type="entry name" value="LysM"/>
    <property type="match status" value="1"/>
</dbReference>
<evidence type="ECO:0000313" key="4">
    <source>
        <dbReference type="Proteomes" id="UP000016570"/>
    </source>
</evidence>
<keyword evidence="1" id="KW-0812">Transmembrane</keyword>
<gene>
    <name evidence="3" type="ORF">VPR01S_04_00730</name>
</gene>
<proteinExistence type="predicted"/>
<organism evidence="3 4">
    <name type="scientific">Vibrio proteolyticus NBRC 13287</name>
    <dbReference type="NCBI Taxonomy" id="1219065"/>
    <lineage>
        <taxon>Bacteria</taxon>
        <taxon>Pseudomonadati</taxon>
        <taxon>Pseudomonadota</taxon>
        <taxon>Gammaproteobacteria</taxon>
        <taxon>Vibrionales</taxon>
        <taxon>Vibrionaceae</taxon>
        <taxon>Vibrio</taxon>
    </lineage>
</organism>
<dbReference type="InterPro" id="IPR013731">
    <property type="entry name" value="OapA_N"/>
</dbReference>
<evidence type="ECO:0000313" key="3">
    <source>
        <dbReference type="EMBL" id="GAD66468.1"/>
    </source>
</evidence>
<dbReference type="PROSITE" id="PS51782">
    <property type="entry name" value="LYSM"/>
    <property type="match status" value="1"/>
</dbReference>
<dbReference type="InterPro" id="IPR018392">
    <property type="entry name" value="LysM"/>
</dbReference>
<comment type="caution">
    <text evidence="3">The sequence shown here is derived from an EMBL/GenBank/DDBJ whole genome shotgun (WGS) entry which is preliminary data.</text>
</comment>
<evidence type="ECO:0000256" key="1">
    <source>
        <dbReference type="SAM" id="Phobius"/>
    </source>
</evidence>
<dbReference type="Pfam" id="PF04225">
    <property type="entry name" value="LysM_OapA"/>
    <property type="match status" value="1"/>
</dbReference>
<feature type="domain" description="LysM" evidence="2">
    <location>
        <begin position="127"/>
        <end position="175"/>
    </location>
</feature>
<dbReference type="Gene3D" id="3.10.450.350">
    <property type="match status" value="1"/>
</dbReference>
<accession>U3BII0</accession>
<dbReference type="RefSeq" id="WP_021704457.1">
    <property type="nucleotide sequence ID" value="NZ_BATJ01000004.1"/>
</dbReference>
<evidence type="ECO:0000259" key="2">
    <source>
        <dbReference type="PROSITE" id="PS51782"/>
    </source>
</evidence>
<dbReference type="AlphaFoldDB" id="U3BII0"/>
<protein>
    <recommendedName>
        <fullName evidence="2">LysM domain-containing protein</fullName>
    </recommendedName>
</protein>